<evidence type="ECO:0000259" key="1">
    <source>
        <dbReference type="PROSITE" id="PS50181"/>
    </source>
</evidence>
<gene>
    <name evidence="3" type="primary">LOC109474071</name>
</gene>
<keyword evidence="2" id="KW-1185">Reference proteome</keyword>
<dbReference type="SMART" id="SM00256">
    <property type="entry name" value="FBOX"/>
    <property type="match status" value="1"/>
</dbReference>
<dbReference type="Pfam" id="PF12937">
    <property type="entry name" value="F-box-like"/>
    <property type="match status" value="1"/>
</dbReference>
<dbReference type="AlphaFoldDB" id="A0A6P4YK65"/>
<protein>
    <submittedName>
        <fullName evidence="3">Uncharacterized protein LOC109474071</fullName>
    </submittedName>
</protein>
<organism evidence="2 3">
    <name type="scientific">Branchiostoma belcheri</name>
    <name type="common">Amphioxus</name>
    <dbReference type="NCBI Taxonomy" id="7741"/>
    <lineage>
        <taxon>Eukaryota</taxon>
        <taxon>Metazoa</taxon>
        <taxon>Chordata</taxon>
        <taxon>Cephalochordata</taxon>
        <taxon>Leptocardii</taxon>
        <taxon>Amphioxiformes</taxon>
        <taxon>Branchiostomatidae</taxon>
        <taxon>Branchiostoma</taxon>
    </lineage>
</organism>
<dbReference type="PROSITE" id="PS50181">
    <property type="entry name" value="FBOX"/>
    <property type="match status" value="1"/>
</dbReference>
<dbReference type="GeneID" id="109474071"/>
<accession>A0A6P4YK65</accession>
<evidence type="ECO:0000313" key="3">
    <source>
        <dbReference type="RefSeq" id="XP_019629850.1"/>
    </source>
</evidence>
<dbReference type="FunFam" id="3.80.10.10:FF:002104">
    <property type="entry name" value="Uncharacterized protein"/>
    <property type="match status" value="1"/>
</dbReference>
<dbReference type="KEGG" id="bbel:109474071"/>
<dbReference type="Proteomes" id="UP000515135">
    <property type="component" value="Unplaced"/>
</dbReference>
<dbReference type="InterPro" id="IPR032675">
    <property type="entry name" value="LRR_dom_sf"/>
</dbReference>
<feature type="domain" description="F-box" evidence="1">
    <location>
        <begin position="51"/>
        <end position="97"/>
    </location>
</feature>
<dbReference type="RefSeq" id="XP_019629850.1">
    <property type="nucleotide sequence ID" value="XM_019774291.1"/>
</dbReference>
<dbReference type="Gene3D" id="1.20.1280.50">
    <property type="match status" value="1"/>
</dbReference>
<dbReference type="SUPFAM" id="SSF81383">
    <property type="entry name" value="F-box domain"/>
    <property type="match status" value="1"/>
</dbReference>
<name>A0A6P4YK65_BRABE</name>
<proteinExistence type="predicted"/>
<dbReference type="InterPro" id="IPR036047">
    <property type="entry name" value="F-box-like_dom_sf"/>
</dbReference>
<dbReference type="SUPFAM" id="SSF52047">
    <property type="entry name" value="RNI-like"/>
    <property type="match status" value="1"/>
</dbReference>
<evidence type="ECO:0000313" key="2">
    <source>
        <dbReference type="Proteomes" id="UP000515135"/>
    </source>
</evidence>
<dbReference type="Gene3D" id="3.80.10.10">
    <property type="entry name" value="Ribonuclease Inhibitor"/>
    <property type="match status" value="1"/>
</dbReference>
<dbReference type="InterPro" id="IPR001810">
    <property type="entry name" value="F-box_dom"/>
</dbReference>
<sequence length="515" mass="59913">MASCPPPKPSPCRRCYRVKVSSSPLSAQQFLKRGDSSRKRKSPVEWTPSKRARWNNLPDTILVEVLKWIPQNELGVCAQISRQWYRVVYSTGVWEDREILFDFSAFCSIEYNGKCEQYEWFVEKMGRYVRNAKLVLNLVCSRLRDPRFRGAACRRQQYEVMERLFEGGRLRSLQIDFVPQFNPPHVYMGYCAHQDCTDPVQNFLKKISSDLPGLRRLSVQCLPDWHWELLLRTIPKMTNLEKLEMNHKKHQPFRIVLYMGDVHGMIPAALSNMSTLRVLKLANVDVQDTLWHALANHSGIPLQQLTMVAYTDFNPFSLPTWERVAQKFPSLSVELFFRHGQQRLVLRKSEFESFLRDDVRLKTLCVSQAKLCREIAMIDVLQIVAEKYTDSLETFLFFQSRGQPMVASKEVELIRRFPKLAEVAIAPVITDKRLKQLAKGCRGQLRELLVRSVLKYMPDANKLVKMEAKEVSNLETVVTRLLGYPWEMSAPSWAERELNAESDIEFAEACMEQYM</sequence>
<reference evidence="3" key="1">
    <citation type="submission" date="2025-08" db="UniProtKB">
        <authorList>
            <consortium name="RefSeq"/>
        </authorList>
    </citation>
    <scope>IDENTIFICATION</scope>
    <source>
        <tissue evidence="3">Gonad</tissue>
    </source>
</reference>
<dbReference type="OrthoDB" id="3219396at2759"/>